<gene>
    <name evidence="1" type="ORF">O6H91_01G063200</name>
</gene>
<dbReference type="Proteomes" id="UP001162992">
    <property type="component" value="Chromosome 1"/>
</dbReference>
<proteinExistence type="predicted"/>
<sequence length="167" mass="19050">MFTRVVLGLWCHQPRKDLFKSYTLLSYPRTVRMGDHGQQKGIAVGEIEFLLLGGDSVLTQVLHVPGLKQNLLSISKLTSQGHSVQFKAETCTILTKNKQCMIKARKVGDLYRIEDLMQVKMQRRTQAMTCKETVTGMNSLQVWHERFGHASMGRLEMLDYHSASPRQ</sequence>
<reference evidence="2" key="1">
    <citation type="journal article" date="2024" name="Proc. Natl. Acad. Sci. U.S.A.">
        <title>Extraordinary preservation of gene collinearity over three hundred million years revealed in homosporous lycophytes.</title>
        <authorList>
            <person name="Li C."/>
            <person name="Wickell D."/>
            <person name="Kuo L.Y."/>
            <person name="Chen X."/>
            <person name="Nie B."/>
            <person name="Liao X."/>
            <person name="Peng D."/>
            <person name="Ji J."/>
            <person name="Jenkins J."/>
            <person name="Williams M."/>
            <person name="Shu S."/>
            <person name="Plott C."/>
            <person name="Barry K."/>
            <person name="Rajasekar S."/>
            <person name="Grimwood J."/>
            <person name="Han X."/>
            <person name="Sun S."/>
            <person name="Hou Z."/>
            <person name="He W."/>
            <person name="Dai G."/>
            <person name="Sun C."/>
            <person name="Schmutz J."/>
            <person name="Leebens-Mack J.H."/>
            <person name="Li F.W."/>
            <person name="Wang L."/>
        </authorList>
    </citation>
    <scope>NUCLEOTIDE SEQUENCE [LARGE SCALE GENOMIC DNA]</scope>
    <source>
        <strain evidence="2">cv. PW_Plant_1</strain>
    </source>
</reference>
<evidence type="ECO:0000313" key="1">
    <source>
        <dbReference type="EMBL" id="KAJ7569140.1"/>
    </source>
</evidence>
<name>A0ACC2ERX2_DIPCM</name>
<dbReference type="EMBL" id="CM055092">
    <property type="protein sequence ID" value="KAJ7569140.1"/>
    <property type="molecule type" value="Genomic_DNA"/>
</dbReference>
<protein>
    <submittedName>
        <fullName evidence="1">Uncharacterized protein</fullName>
    </submittedName>
</protein>
<comment type="caution">
    <text evidence="1">The sequence shown here is derived from an EMBL/GenBank/DDBJ whole genome shotgun (WGS) entry which is preliminary data.</text>
</comment>
<organism evidence="1 2">
    <name type="scientific">Diphasiastrum complanatum</name>
    <name type="common">Issler's clubmoss</name>
    <name type="synonym">Lycopodium complanatum</name>
    <dbReference type="NCBI Taxonomy" id="34168"/>
    <lineage>
        <taxon>Eukaryota</taxon>
        <taxon>Viridiplantae</taxon>
        <taxon>Streptophyta</taxon>
        <taxon>Embryophyta</taxon>
        <taxon>Tracheophyta</taxon>
        <taxon>Lycopodiopsida</taxon>
        <taxon>Lycopodiales</taxon>
        <taxon>Lycopodiaceae</taxon>
        <taxon>Lycopodioideae</taxon>
        <taxon>Diphasiastrum</taxon>
    </lineage>
</organism>
<accession>A0ACC2ERX2</accession>
<evidence type="ECO:0000313" key="2">
    <source>
        <dbReference type="Proteomes" id="UP001162992"/>
    </source>
</evidence>
<keyword evidence="2" id="KW-1185">Reference proteome</keyword>